<evidence type="ECO:0000313" key="1">
    <source>
        <dbReference type="EMBL" id="KXB70213.1"/>
    </source>
</evidence>
<name>A0A134AR99_9FUSO</name>
<keyword evidence="2" id="KW-1185">Reference proteome</keyword>
<reference evidence="2" key="1">
    <citation type="submission" date="2016-01" db="EMBL/GenBank/DDBJ databases">
        <authorList>
            <person name="Mitreva M."/>
            <person name="Pepin K.H."/>
            <person name="Mihindukulasuriya K.A."/>
            <person name="Fulton R."/>
            <person name="Fronick C."/>
            <person name="O'Laughlin M."/>
            <person name="Miner T."/>
            <person name="Herter B."/>
            <person name="Rosa B.A."/>
            <person name="Cordes M."/>
            <person name="Tomlinson C."/>
            <person name="Wollam A."/>
            <person name="Palsikar V.B."/>
            <person name="Mardis E.R."/>
            <person name="Wilson R.K."/>
        </authorList>
    </citation>
    <scope>NUCLEOTIDE SEQUENCE [LARGE SCALE GENOMIC DNA]</scope>
    <source>
        <strain evidence="2">KA00185</strain>
    </source>
</reference>
<gene>
    <name evidence="1" type="ORF">HMPREF3180_00116</name>
</gene>
<dbReference type="Proteomes" id="UP000070483">
    <property type="component" value="Unassembled WGS sequence"/>
</dbReference>
<protein>
    <submittedName>
        <fullName evidence="1">Uncharacterized protein</fullName>
    </submittedName>
</protein>
<dbReference type="STRING" id="157687.HMPREF3180_00116"/>
<organism evidence="1 2">
    <name type="scientific">Leptotrichia wadei</name>
    <dbReference type="NCBI Taxonomy" id="157687"/>
    <lineage>
        <taxon>Bacteria</taxon>
        <taxon>Fusobacteriati</taxon>
        <taxon>Fusobacteriota</taxon>
        <taxon>Fusobacteriia</taxon>
        <taxon>Fusobacteriales</taxon>
        <taxon>Leptotrichiaceae</taxon>
        <taxon>Leptotrichia</taxon>
    </lineage>
</organism>
<dbReference type="PATRIC" id="fig|157687.3.peg.118"/>
<dbReference type="EMBL" id="LSDD01000005">
    <property type="protein sequence ID" value="KXB70213.1"/>
    <property type="molecule type" value="Genomic_DNA"/>
</dbReference>
<evidence type="ECO:0000313" key="2">
    <source>
        <dbReference type="Proteomes" id="UP000070483"/>
    </source>
</evidence>
<sequence>MIFFVKNKKIGVIKMDKLAAKIYLTGKILELGKTLIYKTEIVAKGKAGAEKFKQVYEGFWDKLEELLEKEKSIDRKWIPDFAEEIGEEVLTEVLKEARKTFDLKVVLQQIFDEEKAGNKNIL</sequence>
<proteinExistence type="predicted"/>
<dbReference type="AlphaFoldDB" id="A0A134AR99"/>
<comment type="caution">
    <text evidence="1">The sequence shown here is derived from an EMBL/GenBank/DDBJ whole genome shotgun (WGS) entry which is preliminary data.</text>
</comment>
<accession>A0A134AR99</accession>